<reference evidence="2 3" key="1">
    <citation type="journal article" date="2016" name="Nat. Commun.">
        <title>Thousands of microbial genomes shed light on interconnected biogeochemical processes in an aquifer system.</title>
        <authorList>
            <person name="Anantharaman K."/>
            <person name="Brown C.T."/>
            <person name="Hug L.A."/>
            <person name="Sharon I."/>
            <person name="Castelle C.J."/>
            <person name="Probst A.J."/>
            <person name="Thomas B.C."/>
            <person name="Singh A."/>
            <person name="Wilkins M.J."/>
            <person name="Karaoz U."/>
            <person name="Brodie E.L."/>
            <person name="Williams K.H."/>
            <person name="Hubbard S.S."/>
            <person name="Banfield J.F."/>
        </authorList>
    </citation>
    <scope>NUCLEOTIDE SEQUENCE [LARGE SCALE GENOMIC DNA]</scope>
</reference>
<evidence type="ECO:0000256" key="1">
    <source>
        <dbReference type="SAM" id="SignalP"/>
    </source>
</evidence>
<protein>
    <recommendedName>
        <fullName evidence="4">Peptidase C51 domain-containing protein</fullName>
    </recommendedName>
</protein>
<accession>A0A1F6DFZ4</accession>
<name>A0A1F6DFZ4_9BACT</name>
<comment type="caution">
    <text evidence="2">The sequence shown here is derived from an EMBL/GenBank/DDBJ whole genome shotgun (WGS) entry which is preliminary data.</text>
</comment>
<feature type="signal peptide" evidence="1">
    <location>
        <begin position="1"/>
        <end position="23"/>
    </location>
</feature>
<keyword evidence="1" id="KW-0732">Signal</keyword>
<evidence type="ECO:0000313" key="2">
    <source>
        <dbReference type="EMBL" id="OGG60354.1"/>
    </source>
</evidence>
<proteinExistence type="predicted"/>
<feature type="chain" id="PRO_5009523892" description="Peptidase C51 domain-containing protein" evidence="1">
    <location>
        <begin position="24"/>
        <end position="249"/>
    </location>
</feature>
<gene>
    <name evidence="2" type="ORF">A3C89_03820</name>
</gene>
<dbReference type="Proteomes" id="UP000178794">
    <property type="component" value="Unassembled WGS sequence"/>
</dbReference>
<evidence type="ECO:0000313" key="3">
    <source>
        <dbReference type="Proteomes" id="UP000178794"/>
    </source>
</evidence>
<dbReference type="AlphaFoldDB" id="A0A1F6DFZ4"/>
<organism evidence="2 3">
    <name type="scientific">Candidatus Kaiserbacteria bacterium RIFCSPHIGHO2_02_FULL_50_50</name>
    <dbReference type="NCBI Taxonomy" id="1798492"/>
    <lineage>
        <taxon>Bacteria</taxon>
        <taxon>Candidatus Kaiseribacteriota</taxon>
    </lineage>
</organism>
<dbReference type="EMBL" id="MFLF01000007">
    <property type="protein sequence ID" value="OGG60354.1"/>
    <property type="molecule type" value="Genomic_DNA"/>
</dbReference>
<sequence length="249" mass="27508">MSSTRRNFVLSLTTILLATNVHARSGESHTWTHGDDWIARIAYEARAAFHAPFAAAHADMPHKVESSQLPPSYENLQGAKAYLGTVNYVYSDMTAYSMFYGETVADKNGLAGGPYTTSDGKTYYAGGECTFFAGLVLLRSTYWAWSDHYATPNFPGAMYGIPDSQTTQAWSTVQPGWILVTKGGADGPHYAVVERAGKADHSDGTPTGLWIIDSNYVYQHGIGYHFIPFSVLNARNYRAWKPNRGTYNY</sequence>
<evidence type="ECO:0008006" key="4">
    <source>
        <dbReference type="Google" id="ProtNLM"/>
    </source>
</evidence>